<sequence>MEGVVSVFPSTTLKLQTTRSWDFMGFHETVTRKTEAESDVIIGVIDTGIWPESPSFQEQEGLSPPPKKWKARYYTSSASAVNMTARDEIGHGSHAASIAAGNKGTARGAVPSARIAVYKVCDPDTGCDSADILAAFDDAIADGVDIITISIGSDGPVSLDQDVISIGSFNGMQQGIVTVQSAGNGVCGEGTVTSVAPWVLTVGASSIDRKFVDRIVLGNGITLIVSVSNFNHLSLLLIFDFVCVPTRMALNHVDAYSFLHKQGNSINSFTLNGTMFPLVYGKDVSPHCSETDSR</sequence>
<dbReference type="PANTHER" id="PTHR10795">
    <property type="entry name" value="PROPROTEIN CONVERTASE SUBTILISIN/KEXIN"/>
    <property type="match status" value="1"/>
</dbReference>
<evidence type="ECO:0000256" key="2">
    <source>
        <dbReference type="ARBA" id="ARBA00011073"/>
    </source>
</evidence>
<dbReference type="InterPro" id="IPR045051">
    <property type="entry name" value="SBT"/>
</dbReference>
<dbReference type="GO" id="GO:0005576">
    <property type="term" value="C:extracellular region"/>
    <property type="evidence" value="ECO:0007669"/>
    <property type="project" value="UniProtKB-SubCell"/>
</dbReference>
<dbReference type="PROSITE" id="PS51892">
    <property type="entry name" value="SUBTILASE"/>
    <property type="match status" value="1"/>
</dbReference>
<evidence type="ECO:0000256" key="4">
    <source>
        <dbReference type="PROSITE-ProRule" id="PRU01240"/>
    </source>
</evidence>
<comment type="caution">
    <text evidence="6">The sequence shown here is derived from an EMBL/GenBank/DDBJ whole genome shotgun (WGS) entry which is preliminary data.</text>
</comment>
<dbReference type="GO" id="GO:0006508">
    <property type="term" value="P:proteolysis"/>
    <property type="evidence" value="ECO:0007669"/>
    <property type="project" value="InterPro"/>
</dbReference>
<evidence type="ECO:0000313" key="7">
    <source>
        <dbReference type="Proteomes" id="UP001141552"/>
    </source>
</evidence>
<comment type="subcellular location">
    <subcellularLocation>
        <location evidence="1">Secreted</location>
    </subcellularLocation>
</comment>
<comment type="caution">
    <text evidence="4">Lacks conserved residue(s) required for the propagation of feature annotation.</text>
</comment>
<keyword evidence="7" id="KW-1185">Reference proteome</keyword>
<dbReference type="InterPro" id="IPR036852">
    <property type="entry name" value="Peptidase_S8/S53_dom_sf"/>
</dbReference>
<accession>A0A9Q0GCD1</accession>
<feature type="domain" description="Peptidase S8/S53" evidence="5">
    <location>
        <begin position="38"/>
        <end position="207"/>
    </location>
</feature>
<keyword evidence="3" id="KW-0732">Signal</keyword>
<organism evidence="6 7">
    <name type="scientific">Turnera subulata</name>
    <dbReference type="NCBI Taxonomy" id="218843"/>
    <lineage>
        <taxon>Eukaryota</taxon>
        <taxon>Viridiplantae</taxon>
        <taxon>Streptophyta</taxon>
        <taxon>Embryophyta</taxon>
        <taxon>Tracheophyta</taxon>
        <taxon>Spermatophyta</taxon>
        <taxon>Magnoliopsida</taxon>
        <taxon>eudicotyledons</taxon>
        <taxon>Gunneridae</taxon>
        <taxon>Pentapetalae</taxon>
        <taxon>rosids</taxon>
        <taxon>fabids</taxon>
        <taxon>Malpighiales</taxon>
        <taxon>Passifloraceae</taxon>
        <taxon>Turnera</taxon>
    </lineage>
</organism>
<dbReference type="EMBL" id="JAKUCV010001166">
    <property type="protein sequence ID" value="KAJ4847420.1"/>
    <property type="molecule type" value="Genomic_DNA"/>
</dbReference>
<evidence type="ECO:0000313" key="6">
    <source>
        <dbReference type="EMBL" id="KAJ4847420.1"/>
    </source>
</evidence>
<dbReference type="AlphaFoldDB" id="A0A9Q0GCD1"/>
<evidence type="ECO:0000259" key="5">
    <source>
        <dbReference type="Pfam" id="PF00082"/>
    </source>
</evidence>
<dbReference type="OrthoDB" id="852149at2759"/>
<dbReference type="Pfam" id="PF00082">
    <property type="entry name" value="Peptidase_S8"/>
    <property type="match status" value="1"/>
</dbReference>
<comment type="similarity">
    <text evidence="2 4">Belongs to the peptidase S8 family.</text>
</comment>
<evidence type="ECO:0000256" key="1">
    <source>
        <dbReference type="ARBA" id="ARBA00004613"/>
    </source>
</evidence>
<protein>
    <recommendedName>
        <fullName evidence="5">Peptidase S8/S53 domain-containing protein</fullName>
    </recommendedName>
</protein>
<dbReference type="Proteomes" id="UP001141552">
    <property type="component" value="Unassembled WGS sequence"/>
</dbReference>
<name>A0A9Q0GCD1_9ROSI</name>
<dbReference type="SUPFAM" id="SSF52743">
    <property type="entry name" value="Subtilisin-like"/>
    <property type="match status" value="1"/>
</dbReference>
<gene>
    <name evidence="6" type="ORF">Tsubulata_034981</name>
</gene>
<evidence type="ECO:0000256" key="3">
    <source>
        <dbReference type="ARBA" id="ARBA00022729"/>
    </source>
</evidence>
<reference evidence="6" key="2">
    <citation type="journal article" date="2023" name="Plants (Basel)">
        <title>Annotation of the Turnera subulata (Passifloraceae) Draft Genome Reveals the S-Locus Evolved after the Divergence of Turneroideae from Passifloroideae in a Stepwise Manner.</title>
        <authorList>
            <person name="Henning P.M."/>
            <person name="Roalson E.H."/>
            <person name="Mir W."/>
            <person name="McCubbin A.G."/>
            <person name="Shore J.S."/>
        </authorList>
    </citation>
    <scope>NUCLEOTIDE SEQUENCE</scope>
    <source>
        <strain evidence="6">F60SS</strain>
    </source>
</reference>
<reference evidence="6" key="1">
    <citation type="submission" date="2022-02" db="EMBL/GenBank/DDBJ databases">
        <authorList>
            <person name="Henning P.M."/>
            <person name="McCubbin A.G."/>
            <person name="Shore J.S."/>
        </authorList>
    </citation>
    <scope>NUCLEOTIDE SEQUENCE</scope>
    <source>
        <strain evidence="6">F60SS</strain>
        <tissue evidence="6">Leaves</tissue>
    </source>
</reference>
<dbReference type="Gene3D" id="3.40.50.200">
    <property type="entry name" value="Peptidase S8/S53 domain"/>
    <property type="match status" value="1"/>
</dbReference>
<dbReference type="GO" id="GO:0004252">
    <property type="term" value="F:serine-type endopeptidase activity"/>
    <property type="evidence" value="ECO:0007669"/>
    <property type="project" value="InterPro"/>
</dbReference>
<dbReference type="InterPro" id="IPR000209">
    <property type="entry name" value="Peptidase_S8/S53_dom"/>
</dbReference>
<proteinExistence type="inferred from homology"/>